<feature type="site" description="Important for catalytic activity" evidence="5">
    <location>
        <position position="123"/>
    </location>
</feature>
<feature type="binding site" evidence="5">
    <location>
        <position position="286"/>
    </location>
    <ligand>
        <name>substrate</name>
    </ligand>
</feature>
<protein>
    <recommendedName>
        <fullName evidence="5">GDP-L-fucose synthase</fullName>
        <ecNumber evidence="5">1.1.1.271</ecNumber>
    </recommendedName>
    <alternativeName>
        <fullName evidence="5">GDP-4-keto-6-deoxy-D-mannose-3,5-epimerase-4-reductase</fullName>
    </alternativeName>
</protein>
<comment type="function">
    <text evidence="5">Catalyzes the two-step NADP-dependent conversion of GDP-4-dehydro-6-deoxy-D-mannose to GDP-fucose, involving an epimerase and a reductase reaction.</text>
</comment>
<feature type="site" description="Important for catalytic activity" evidence="5">
    <location>
        <position position="121"/>
    </location>
</feature>
<dbReference type="Gene3D" id="3.40.50.720">
    <property type="entry name" value="NAD(P)-binding Rossmann-like Domain"/>
    <property type="match status" value="1"/>
</dbReference>
<evidence type="ECO:0000256" key="5">
    <source>
        <dbReference type="HAMAP-Rule" id="MF_00956"/>
    </source>
</evidence>
<dbReference type="EC" id="1.1.1.271" evidence="5"/>
<feature type="binding site" evidence="5">
    <location>
        <position position="201"/>
    </location>
    <ligand>
        <name>substrate</name>
    </ligand>
</feature>
<dbReference type="PANTHER" id="PTHR43238">
    <property type="entry name" value="GDP-L-FUCOSE SYNTHASE"/>
    <property type="match status" value="1"/>
</dbReference>
<keyword evidence="5" id="KW-0511">Multifunctional enzyme</keyword>
<keyword evidence="4 5" id="KW-0413">Isomerase</keyword>
<feature type="binding site" evidence="5">
    <location>
        <position position="226"/>
    </location>
    <ligand>
        <name>substrate</name>
    </ligand>
</feature>
<proteinExistence type="inferred from homology"/>
<feature type="binding site" evidence="5">
    <location>
        <position position="193"/>
    </location>
    <ligand>
        <name>NADP(+)</name>
        <dbReference type="ChEBI" id="CHEBI:58349"/>
    </ligand>
</feature>
<feature type="binding site" evidence="5">
    <location>
        <position position="154"/>
    </location>
    <ligand>
        <name>NADP(+)</name>
        <dbReference type="ChEBI" id="CHEBI:58349"/>
    </ligand>
</feature>
<keyword evidence="8" id="KW-1185">Reference proteome</keyword>
<accession>A0ABW2GK82</accession>
<dbReference type="SUPFAM" id="SSF51735">
    <property type="entry name" value="NAD(P)-binding Rossmann-fold domains"/>
    <property type="match status" value="1"/>
</dbReference>
<comment type="caution">
    <text evidence="7">The sequence shown here is derived from an EMBL/GenBank/DDBJ whole genome shotgun (WGS) entry which is preliminary data.</text>
</comment>
<dbReference type="InterPro" id="IPR028614">
    <property type="entry name" value="GDP_fucose/colitose_synth"/>
</dbReference>
<dbReference type="CDD" id="cd05239">
    <property type="entry name" value="GDP_FS_SDR_e"/>
    <property type="match status" value="1"/>
</dbReference>
<dbReference type="RefSeq" id="WP_386416420.1">
    <property type="nucleotide sequence ID" value="NZ_JBHSZO010000028.1"/>
</dbReference>
<organism evidence="7 8">
    <name type="scientific">Streptomyces polyrhachis</name>
    <dbReference type="NCBI Taxonomy" id="1282885"/>
    <lineage>
        <taxon>Bacteria</taxon>
        <taxon>Bacillati</taxon>
        <taxon>Actinomycetota</taxon>
        <taxon>Actinomycetes</taxon>
        <taxon>Kitasatosporales</taxon>
        <taxon>Streptomycetaceae</taxon>
        <taxon>Streptomyces</taxon>
    </lineage>
</organism>
<reference evidence="8" key="1">
    <citation type="journal article" date="2019" name="Int. J. Syst. Evol. Microbiol.">
        <title>The Global Catalogue of Microorganisms (GCM) 10K type strain sequencing project: providing services to taxonomists for standard genome sequencing and annotation.</title>
        <authorList>
            <consortium name="The Broad Institute Genomics Platform"/>
            <consortium name="The Broad Institute Genome Sequencing Center for Infectious Disease"/>
            <person name="Wu L."/>
            <person name="Ma J."/>
        </authorList>
    </citation>
    <scope>NUCLEOTIDE SEQUENCE [LARGE SCALE GENOMIC DNA]</scope>
    <source>
        <strain evidence="8">CGMCC 1.13681</strain>
    </source>
</reference>
<evidence type="ECO:0000256" key="4">
    <source>
        <dbReference type="ARBA" id="ARBA00023235"/>
    </source>
</evidence>
<comment type="catalytic activity">
    <reaction evidence="5">
        <text>GDP-beta-L-fucose + NADP(+) = GDP-4-dehydro-alpha-D-rhamnose + NADPH + H(+)</text>
        <dbReference type="Rhea" id="RHEA:18885"/>
        <dbReference type="ChEBI" id="CHEBI:15378"/>
        <dbReference type="ChEBI" id="CHEBI:57273"/>
        <dbReference type="ChEBI" id="CHEBI:57783"/>
        <dbReference type="ChEBI" id="CHEBI:57964"/>
        <dbReference type="ChEBI" id="CHEBI:58349"/>
        <dbReference type="EC" id="1.1.1.271"/>
    </reaction>
</comment>
<dbReference type="Gene3D" id="3.90.25.10">
    <property type="entry name" value="UDP-galactose 4-epimerase, domain 1"/>
    <property type="match status" value="1"/>
</dbReference>
<comment type="similarity">
    <text evidence="1 5">Belongs to the NAD(P)-dependent epimerase/dehydratase family. Fucose synthase subfamily.</text>
</comment>
<dbReference type="Pfam" id="PF01370">
    <property type="entry name" value="Epimerase"/>
    <property type="match status" value="1"/>
</dbReference>
<name>A0ABW2GK82_9ACTN</name>
<feature type="active site" description="Proton donor/acceptor" evidence="5">
    <location>
        <position position="150"/>
    </location>
</feature>
<evidence type="ECO:0000256" key="1">
    <source>
        <dbReference type="ARBA" id="ARBA00005959"/>
    </source>
</evidence>
<dbReference type="InterPro" id="IPR001509">
    <property type="entry name" value="Epimerase_deHydtase"/>
</dbReference>
<feature type="binding site" evidence="5">
    <location>
        <begin position="177"/>
        <end position="180"/>
    </location>
    <ligand>
        <name>NADP(+)</name>
        <dbReference type="ChEBI" id="CHEBI:58349"/>
    </ligand>
</feature>
<dbReference type="Proteomes" id="UP001596413">
    <property type="component" value="Unassembled WGS sequence"/>
</dbReference>
<feature type="binding site" evidence="5">
    <location>
        <position position="219"/>
    </location>
    <ligand>
        <name>substrate</name>
    </ligand>
</feature>
<evidence type="ECO:0000256" key="2">
    <source>
        <dbReference type="ARBA" id="ARBA00022857"/>
    </source>
</evidence>
<keyword evidence="3 5" id="KW-0560">Oxidoreductase</keyword>
<gene>
    <name evidence="5" type="primary">fcl</name>
    <name evidence="7" type="ORF">ACFQLX_17975</name>
</gene>
<dbReference type="HAMAP" id="MF_00956">
    <property type="entry name" value="GDP_fucose_synth"/>
    <property type="match status" value="1"/>
</dbReference>
<dbReference type="InterPro" id="IPR036291">
    <property type="entry name" value="NAD(P)-bd_dom_sf"/>
</dbReference>
<feature type="binding site" evidence="5">
    <location>
        <begin position="119"/>
        <end position="122"/>
    </location>
    <ligand>
        <name>NADP(+)</name>
        <dbReference type="ChEBI" id="CHEBI:58349"/>
    </ligand>
</feature>
<keyword evidence="2 5" id="KW-0521">NADP</keyword>
<feature type="domain" description="NAD-dependent epimerase/dehydratase" evidence="6">
    <location>
        <begin position="21"/>
        <end position="254"/>
    </location>
</feature>
<sequence>MTASITPAIPSGDLLRPGARVFVAGHRGLVGSAITRRLRADGYEVLTRTRAELDLREAPATAAFLDRERPDAVVLAAAKVGGIMANSTCPVQFLEDNLRIQLSVIAGSHAAGVDRLLFLGSSCIYPKLAPQPIREDSLLTGPLEPTNSAYAIAKIAGIEQVQSYRRQYGASYISAMPTNLYGPGDNFDLATSHVLPALIRRFHEAKLRDPEGGGEVVLWGTGTPRREFLHVDDLAAACELLLRTFDGDGPVNIGCGEDLTISELAATVRDVTGYTGRIAYDAGKPDGTPRKLLDVSRMTSLGWQPKIALRDGIASVYAAWQAEEEREQARN</sequence>
<comment type="pathway">
    <text evidence="5">Nucleotide-sugar biosynthesis; GDP-L-fucose biosynthesis via de novo pathway; GDP-L-fucose from GDP-alpha-D-mannose: step 2/2.</text>
</comment>
<evidence type="ECO:0000313" key="8">
    <source>
        <dbReference type="Proteomes" id="UP001596413"/>
    </source>
</evidence>
<feature type="binding site" evidence="5">
    <location>
        <begin position="25"/>
        <end position="31"/>
    </location>
    <ligand>
        <name>NADP(+)</name>
        <dbReference type="ChEBI" id="CHEBI:58349"/>
    </ligand>
</feature>
<dbReference type="EMBL" id="JBHSZO010000028">
    <property type="protein sequence ID" value="MFC7220037.1"/>
    <property type="molecule type" value="Genomic_DNA"/>
</dbReference>
<evidence type="ECO:0000313" key="7">
    <source>
        <dbReference type="EMBL" id="MFC7220037.1"/>
    </source>
</evidence>
<evidence type="ECO:0000259" key="6">
    <source>
        <dbReference type="Pfam" id="PF01370"/>
    </source>
</evidence>
<dbReference type="PANTHER" id="PTHR43238:SF1">
    <property type="entry name" value="GDP-L-FUCOSE SYNTHASE"/>
    <property type="match status" value="1"/>
</dbReference>
<evidence type="ECO:0000256" key="3">
    <source>
        <dbReference type="ARBA" id="ARBA00023002"/>
    </source>
</evidence>